<gene>
    <name evidence="1" type="ORF">O181_036449</name>
</gene>
<organism evidence="1 2">
    <name type="scientific">Austropuccinia psidii MF-1</name>
    <dbReference type="NCBI Taxonomy" id="1389203"/>
    <lineage>
        <taxon>Eukaryota</taxon>
        <taxon>Fungi</taxon>
        <taxon>Dikarya</taxon>
        <taxon>Basidiomycota</taxon>
        <taxon>Pucciniomycotina</taxon>
        <taxon>Pucciniomycetes</taxon>
        <taxon>Pucciniales</taxon>
        <taxon>Sphaerophragmiaceae</taxon>
        <taxon>Austropuccinia</taxon>
    </lineage>
</organism>
<dbReference type="AlphaFoldDB" id="A0A9Q3HBK1"/>
<evidence type="ECO:0000313" key="1">
    <source>
        <dbReference type="EMBL" id="MBW0496734.1"/>
    </source>
</evidence>
<dbReference type="Gene3D" id="3.30.420.10">
    <property type="entry name" value="Ribonuclease H-like superfamily/Ribonuclease H"/>
    <property type="match status" value="1"/>
</dbReference>
<dbReference type="EMBL" id="AVOT02013792">
    <property type="protein sequence ID" value="MBW0496734.1"/>
    <property type="molecule type" value="Genomic_DNA"/>
</dbReference>
<accession>A0A9Q3HBK1</accession>
<sequence>MDSVHIKAGQWKYLAVARDDFSGWPESVASTRLTEKLVSEWIGRYGASKEVTAYGGSEFGKELHKAVKREVSKIRITTP</sequence>
<evidence type="ECO:0000313" key="2">
    <source>
        <dbReference type="Proteomes" id="UP000765509"/>
    </source>
</evidence>
<dbReference type="OrthoDB" id="446925at2759"/>
<protein>
    <recommendedName>
        <fullName evidence="3">Integrase catalytic domain-containing protein</fullName>
    </recommendedName>
</protein>
<reference evidence="1" key="1">
    <citation type="submission" date="2021-03" db="EMBL/GenBank/DDBJ databases">
        <title>Draft genome sequence of rust myrtle Austropuccinia psidii MF-1, a brazilian biotype.</title>
        <authorList>
            <person name="Quecine M.C."/>
            <person name="Pachon D.M.R."/>
            <person name="Bonatelli M.L."/>
            <person name="Correr F.H."/>
            <person name="Franceschini L.M."/>
            <person name="Leite T.F."/>
            <person name="Margarido G.R.A."/>
            <person name="Almeida C.A."/>
            <person name="Ferrarezi J.A."/>
            <person name="Labate C.A."/>
        </authorList>
    </citation>
    <scope>NUCLEOTIDE SEQUENCE</scope>
    <source>
        <strain evidence="1">MF-1</strain>
    </source>
</reference>
<name>A0A9Q3HBK1_9BASI</name>
<keyword evidence="2" id="KW-1185">Reference proteome</keyword>
<dbReference type="Proteomes" id="UP000765509">
    <property type="component" value="Unassembled WGS sequence"/>
</dbReference>
<dbReference type="InterPro" id="IPR036397">
    <property type="entry name" value="RNaseH_sf"/>
</dbReference>
<proteinExistence type="predicted"/>
<dbReference type="GO" id="GO:0003676">
    <property type="term" value="F:nucleic acid binding"/>
    <property type="evidence" value="ECO:0007669"/>
    <property type="project" value="InterPro"/>
</dbReference>
<evidence type="ECO:0008006" key="3">
    <source>
        <dbReference type="Google" id="ProtNLM"/>
    </source>
</evidence>
<comment type="caution">
    <text evidence="1">The sequence shown here is derived from an EMBL/GenBank/DDBJ whole genome shotgun (WGS) entry which is preliminary data.</text>
</comment>